<dbReference type="HAMAP" id="MF_00649">
    <property type="entry name" value="DNA_gyrase_inhibitor_YacG"/>
    <property type="match status" value="1"/>
</dbReference>
<dbReference type="RefSeq" id="WP_169603204.1">
    <property type="nucleotide sequence ID" value="NZ_CP046565.1"/>
</dbReference>
<dbReference type="Proteomes" id="UP000503004">
    <property type="component" value="Chromosome"/>
</dbReference>
<feature type="binding site" evidence="3">
    <location>
        <position position="33"/>
    </location>
    <ligand>
        <name>Zn(2+)</name>
        <dbReference type="ChEBI" id="CHEBI:29105"/>
    </ligand>
</feature>
<comment type="function">
    <text evidence="3">Inhibits all the catalytic activities of DNA gyrase by preventing its interaction with DNA. Acts by binding directly to the C-terminal domain of GyrB, which probably disrupts DNA binding by the gyrase.</text>
</comment>
<feature type="region of interest" description="Disordered" evidence="4">
    <location>
        <begin position="50"/>
        <end position="71"/>
    </location>
</feature>
<dbReference type="InterPro" id="IPR013088">
    <property type="entry name" value="Znf_NHR/GATA"/>
</dbReference>
<dbReference type="AlphaFoldDB" id="A0A858Q7Y4"/>
<organism evidence="5 6">
    <name type="scientific">Methylococcus geothermalis</name>
    <dbReference type="NCBI Taxonomy" id="2681310"/>
    <lineage>
        <taxon>Bacteria</taxon>
        <taxon>Pseudomonadati</taxon>
        <taxon>Pseudomonadota</taxon>
        <taxon>Gammaproteobacteria</taxon>
        <taxon>Methylococcales</taxon>
        <taxon>Methylococcaceae</taxon>
        <taxon>Methylococcus</taxon>
    </lineage>
</organism>
<dbReference type="Pfam" id="PF03884">
    <property type="entry name" value="YacG"/>
    <property type="match status" value="1"/>
</dbReference>
<comment type="cofactor">
    <cofactor evidence="3">
        <name>Zn(2+)</name>
        <dbReference type="ChEBI" id="CHEBI:29105"/>
    </cofactor>
    <text evidence="3">Binds 1 zinc ion.</text>
</comment>
<feature type="binding site" evidence="3">
    <location>
        <position position="13"/>
    </location>
    <ligand>
        <name>Zn(2+)</name>
        <dbReference type="ChEBI" id="CHEBI:29105"/>
    </ligand>
</feature>
<keyword evidence="1 3" id="KW-0479">Metal-binding</keyword>
<dbReference type="NCBIfam" id="NF001638">
    <property type="entry name" value="PRK00418.1"/>
    <property type="match status" value="1"/>
</dbReference>
<accession>A0A858Q7Y4</accession>
<dbReference type="GO" id="GO:0008657">
    <property type="term" value="F:DNA topoisomerase type II (double strand cut, ATP-hydrolyzing) inhibitor activity"/>
    <property type="evidence" value="ECO:0007669"/>
    <property type="project" value="UniProtKB-UniRule"/>
</dbReference>
<evidence type="ECO:0000256" key="3">
    <source>
        <dbReference type="HAMAP-Rule" id="MF_00649"/>
    </source>
</evidence>
<evidence type="ECO:0000313" key="6">
    <source>
        <dbReference type="Proteomes" id="UP000503004"/>
    </source>
</evidence>
<dbReference type="InterPro" id="IPR005584">
    <property type="entry name" value="DNA_gyrase_inhibitor_YacG"/>
</dbReference>
<comment type="subunit">
    <text evidence="3">Interacts with GyrB.</text>
</comment>
<evidence type="ECO:0000256" key="2">
    <source>
        <dbReference type="ARBA" id="ARBA00022833"/>
    </source>
</evidence>
<feature type="binding site" evidence="3">
    <location>
        <position position="29"/>
    </location>
    <ligand>
        <name>Zn(2+)</name>
        <dbReference type="ChEBI" id="CHEBI:29105"/>
    </ligand>
</feature>
<sequence length="71" mass="8027">MSRVYTIVRCPHCGKPVPWTEAQKFKPFCSDRCRLIDLGSWANEDYAIPGESVDSRELPDDRDGGANSPER</sequence>
<dbReference type="KEGG" id="metu:GNH96_08005"/>
<feature type="compositionally biased region" description="Basic and acidic residues" evidence="4">
    <location>
        <begin position="53"/>
        <end position="71"/>
    </location>
</feature>
<gene>
    <name evidence="3 5" type="primary">yacG</name>
    <name evidence="5" type="ORF">GNH96_08005</name>
</gene>
<name>A0A858Q7Y4_9GAMM</name>
<comment type="similarity">
    <text evidence="3">Belongs to the DNA gyrase inhibitor YacG family.</text>
</comment>
<evidence type="ECO:0000313" key="5">
    <source>
        <dbReference type="EMBL" id="QJD29923.1"/>
    </source>
</evidence>
<feature type="binding site" evidence="3">
    <location>
        <position position="10"/>
    </location>
    <ligand>
        <name>Zn(2+)</name>
        <dbReference type="ChEBI" id="CHEBI:29105"/>
    </ligand>
</feature>
<keyword evidence="6" id="KW-1185">Reference proteome</keyword>
<dbReference type="PANTHER" id="PTHR36150">
    <property type="entry name" value="DNA GYRASE INHIBITOR YACG"/>
    <property type="match status" value="1"/>
</dbReference>
<protein>
    <recommendedName>
        <fullName evidence="3">DNA gyrase inhibitor YacG</fullName>
    </recommendedName>
</protein>
<keyword evidence="2 3" id="KW-0862">Zinc</keyword>
<dbReference type="PANTHER" id="PTHR36150:SF1">
    <property type="entry name" value="DNA GYRASE INHIBITOR YACG"/>
    <property type="match status" value="1"/>
</dbReference>
<dbReference type="Gene3D" id="3.30.50.10">
    <property type="entry name" value="Erythroid Transcription Factor GATA-1, subunit A"/>
    <property type="match status" value="1"/>
</dbReference>
<evidence type="ECO:0000256" key="1">
    <source>
        <dbReference type="ARBA" id="ARBA00022723"/>
    </source>
</evidence>
<evidence type="ECO:0000256" key="4">
    <source>
        <dbReference type="SAM" id="MobiDB-lite"/>
    </source>
</evidence>
<dbReference type="EMBL" id="CP046565">
    <property type="protein sequence ID" value="QJD29923.1"/>
    <property type="molecule type" value="Genomic_DNA"/>
</dbReference>
<proteinExistence type="inferred from homology"/>
<dbReference type="GO" id="GO:0008270">
    <property type="term" value="F:zinc ion binding"/>
    <property type="evidence" value="ECO:0007669"/>
    <property type="project" value="UniProtKB-UniRule"/>
</dbReference>
<dbReference type="SUPFAM" id="SSF57716">
    <property type="entry name" value="Glucocorticoid receptor-like (DNA-binding domain)"/>
    <property type="match status" value="1"/>
</dbReference>
<dbReference type="GO" id="GO:0006355">
    <property type="term" value="P:regulation of DNA-templated transcription"/>
    <property type="evidence" value="ECO:0007669"/>
    <property type="project" value="InterPro"/>
</dbReference>
<reference evidence="6" key="1">
    <citation type="submission" date="2019-12" db="EMBL/GenBank/DDBJ databases">
        <authorList>
            <person name="Awala S.I."/>
            <person name="Rhee S.K."/>
        </authorList>
    </citation>
    <scope>NUCLEOTIDE SEQUENCE [LARGE SCALE GENOMIC DNA]</scope>
    <source>
        <strain evidence="6">IM1</strain>
    </source>
</reference>